<accession>A0A811VDP0</accession>
<dbReference type="AlphaFoldDB" id="A0A811VDP0"/>
<keyword evidence="3" id="KW-1185">Reference proteome</keyword>
<dbReference type="OrthoDB" id="8744624at2759"/>
<evidence type="ECO:0000256" key="1">
    <source>
        <dbReference type="SAM" id="MobiDB-lite"/>
    </source>
</evidence>
<dbReference type="EMBL" id="CAJHJT010000056">
    <property type="protein sequence ID" value="CAD7012333.1"/>
    <property type="molecule type" value="Genomic_DNA"/>
</dbReference>
<feature type="region of interest" description="Disordered" evidence="1">
    <location>
        <begin position="89"/>
        <end position="108"/>
    </location>
</feature>
<name>A0A811VDP0_CERCA</name>
<gene>
    <name evidence="2" type="ORF">CCAP1982_LOCUS20427</name>
</gene>
<protein>
    <submittedName>
        <fullName evidence="2">(Mediterranean fruit fly) hypothetical protein</fullName>
    </submittedName>
</protein>
<sequence length="127" mass="14277">MTTNPALMNHVMAPNQLSGLQAASLQQQQQQHQQAVAAAAAAAQAQQQQQQQMVGVPNALNSAQSSARGPFASALRNLAKQADIKEEDDINVRGERTERPVQLTSSGGGGWRRRRQRWWWWCWQRRY</sequence>
<evidence type="ECO:0000313" key="3">
    <source>
        <dbReference type="Proteomes" id="UP000606786"/>
    </source>
</evidence>
<feature type="compositionally biased region" description="Basic and acidic residues" evidence="1">
    <location>
        <begin position="90"/>
        <end position="99"/>
    </location>
</feature>
<evidence type="ECO:0000313" key="2">
    <source>
        <dbReference type="EMBL" id="CAD7012333.1"/>
    </source>
</evidence>
<reference evidence="2" key="1">
    <citation type="submission" date="2020-11" db="EMBL/GenBank/DDBJ databases">
        <authorList>
            <person name="Whitehead M."/>
        </authorList>
    </citation>
    <scope>NUCLEOTIDE SEQUENCE</scope>
    <source>
        <strain evidence="2">EGII</strain>
    </source>
</reference>
<proteinExistence type="predicted"/>
<organism evidence="2 3">
    <name type="scientific">Ceratitis capitata</name>
    <name type="common">Mediterranean fruit fly</name>
    <name type="synonym">Tephritis capitata</name>
    <dbReference type="NCBI Taxonomy" id="7213"/>
    <lineage>
        <taxon>Eukaryota</taxon>
        <taxon>Metazoa</taxon>
        <taxon>Ecdysozoa</taxon>
        <taxon>Arthropoda</taxon>
        <taxon>Hexapoda</taxon>
        <taxon>Insecta</taxon>
        <taxon>Pterygota</taxon>
        <taxon>Neoptera</taxon>
        <taxon>Endopterygota</taxon>
        <taxon>Diptera</taxon>
        <taxon>Brachycera</taxon>
        <taxon>Muscomorpha</taxon>
        <taxon>Tephritoidea</taxon>
        <taxon>Tephritidae</taxon>
        <taxon>Ceratitis</taxon>
        <taxon>Ceratitis</taxon>
    </lineage>
</organism>
<dbReference type="Proteomes" id="UP000606786">
    <property type="component" value="Unassembled WGS sequence"/>
</dbReference>
<comment type="caution">
    <text evidence="2">The sequence shown here is derived from an EMBL/GenBank/DDBJ whole genome shotgun (WGS) entry which is preliminary data.</text>
</comment>